<dbReference type="OrthoDB" id="8187791at2759"/>
<evidence type="ECO:0000313" key="3">
    <source>
        <dbReference type="RefSeq" id="XP_030387699.1"/>
    </source>
</evidence>
<dbReference type="Proteomes" id="UP000504634">
    <property type="component" value="Unplaced"/>
</dbReference>
<name>A0A6J2UH46_DROLE</name>
<keyword evidence="2" id="KW-1185">Reference proteome</keyword>
<reference evidence="3" key="1">
    <citation type="submission" date="2025-08" db="UniProtKB">
        <authorList>
            <consortium name="RefSeq"/>
        </authorList>
    </citation>
    <scope>IDENTIFICATION</scope>
    <source>
        <strain evidence="3">11010-0011.00</strain>
        <tissue evidence="3">Whole body</tissue>
    </source>
</reference>
<sequence length="183" mass="20618">MLLQLCKSLLLLLLSAPRLLAESPKCFHFTWIGPYENKTHIVYESCDLRVGEFNDIPCEMPLVATLNDTVPDVKAMWTNPSIDRDNYLCNMTPGFSCVKYSYVFRGGIQNITYMCARVNNTNGCYRQTHESGMQVEACVCNSKLGLMPCNSAANVQLDTFYHNLGLAVCLLNTLLLLNKYNII</sequence>
<protein>
    <submittedName>
        <fullName evidence="3">Uncharacterized protein LOC115634245 isoform X1</fullName>
    </submittedName>
</protein>
<dbReference type="AlphaFoldDB" id="A0A6J2UH46"/>
<proteinExistence type="predicted"/>
<evidence type="ECO:0000256" key="1">
    <source>
        <dbReference type="SAM" id="SignalP"/>
    </source>
</evidence>
<evidence type="ECO:0000313" key="2">
    <source>
        <dbReference type="Proteomes" id="UP000504634"/>
    </source>
</evidence>
<keyword evidence="1" id="KW-0732">Signal</keyword>
<dbReference type="GeneID" id="115634245"/>
<gene>
    <name evidence="3" type="primary">LOC115634245</name>
</gene>
<dbReference type="RefSeq" id="XP_030387699.1">
    <property type="nucleotide sequence ID" value="XM_030531839.1"/>
</dbReference>
<organism evidence="2 3">
    <name type="scientific">Drosophila lebanonensis</name>
    <name type="common">Fruit fly</name>
    <name type="synonym">Scaptodrosophila lebanonensis</name>
    <dbReference type="NCBI Taxonomy" id="7225"/>
    <lineage>
        <taxon>Eukaryota</taxon>
        <taxon>Metazoa</taxon>
        <taxon>Ecdysozoa</taxon>
        <taxon>Arthropoda</taxon>
        <taxon>Hexapoda</taxon>
        <taxon>Insecta</taxon>
        <taxon>Pterygota</taxon>
        <taxon>Neoptera</taxon>
        <taxon>Endopterygota</taxon>
        <taxon>Diptera</taxon>
        <taxon>Brachycera</taxon>
        <taxon>Muscomorpha</taxon>
        <taxon>Ephydroidea</taxon>
        <taxon>Drosophilidae</taxon>
        <taxon>Scaptodrosophila</taxon>
    </lineage>
</organism>
<accession>A0A6J2UH46</accession>
<feature type="signal peptide" evidence="1">
    <location>
        <begin position="1"/>
        <end position="21"/>
    </location>
</feature>
<feature type="chain" id="PRO_5027004314" evidence="1">
    <location>
        <begin position="22"/>
        <end position="183"/>
    </location>
</feature>